<dbReference type="GO" id="GO:0042393">
    <property type="term" value="F:histone binding"/>
    <property type="evidence" value="ECO:0007669"/>
    <property type="project" value="TreeGrafter"/>
</dbReference>
<feature type="compositionally biased region" description="Basic and acidic residues" evidence="8">
    <location>
        <begin position="107"/>
        <end position="139"/>
    </location>
</feature>
<dbReference type="InterPro" id="IPR051730">
    <property type="entry name" value="NASP-like"/>
</dbReference>
<comment type="caution">
    <text evidence="10">The sequence shown here is derived from an EMBL/GenBank/DDBJ whole genome shotgun (WGS) entry which is preliminary data.</text>
</comment>
<keyword evidence="3" id="KW-0677">Repeat</keyword>
<feature type="compositionally biased region" description="Acidic residues" evidence="8">
    <location>
        <begin position="89"/>
        <end position="106"/>
    </location>
</feature>
<dbReference type="AlphaFoldDB" id="A0AAN9VRR5"/>
<name>A0AAN9VRR5_9ORTH</name>
<keyword evidence="4 6" id="KW-0802">TPR repeat</keyword>
<dbReference type="GO" id="GO:0034080">
    <property type="term" value="P:CENP-A containing chromatin assembly"/>
    <property type="evidence" value="ECO:0007669"/>
    <property type="project" value="TreeGrafter"/>
</dbReference>
<dbReference type="PANTHER" id="PTHR15081:SF1">
    <property type="entry name" value="NUCLEAR AUTOANTIGENIC SPERM PROTEIN"/>
    <property type="match status" value="1"/>
</dbReference>
<evidence type="ECO:0000256" key="8">
    <source>
        <dbReference type="SAM" id="MobiDB-lite"/>
    </source>
</evidence>
<feature type="compositionally biased region" description="Low complexity" evidence="8">
    <location>
        <begin position="347"/>
        <end position="356"/>
    </location>
</feature>
<dbReference type="SUPFAM" id="SSF48452">
    <property type="entry name" value="TPR-like"/>
    <property type="match status" value="1"/>
</dbReference>
<dbReference type="PANTHER" id="PTHR15081">
    <property type="entry name" value="NUCLEAR AUTOANTIGENIC SPERM PROTEIN NASP -RELATED"/>
    <property type="match status" value="1"/>
</dbReference>
<dbReference type="InterPro" id="IPR019544">
    <property type="entry name" value="Tetratricopeptide_SHNi-TPR_dom"/>
</dbReference>
<evidence type="ECO:0000256" key="4">
    <source>
        <dbReference type="ARBA" id="ARBA00022803"/>
    </source>
</evidence>
<dbReference type="Proteomes" id="UP001378592">
    <property type="component" value="Unassembled WGS sequence"/>
</dbReference>
<comment type="similarity">
    <text evidence="2">Belongs to the NASP family.</text>
</comment>
<feature type="compositionally biased region" description="Basic and acidic residues" evidence="8">
    <location>
        <begin position="146"/>
        <end position="162"/>
    </location>
</feature>
<dbReference type="Pfam" id="PF10516">
    <property type="entry name" value="SHNi-TPR"/>
    <property type="match status" value="1"/>
</dbReference>
<dbReference type="GO" id="GO:0005654">
    <property type="term" value="C:nucleoplasm"/>
    <property type="evidence" value="ECO:0007669"/>
    <property type="project" value="TreeGrafter"/>
</dbReference>
<evidence type="ECO:0000259" key="9">
    <source>
        <dbReference type="Pfam" id="PF10516"/>
    </source>
</evidence>
<keyword evidence="5" id="KW-0539">Nucleus</keyword>
<accession>A0AAN9VRR5</accession>
<dbReference type="EMBL" id="JAZDUA010000095">
    <property type="protein sequence ID" value="KAK7868431.1"/>
    <property type="molecule type" value="Genomic_DNA"/>
</dbReference>
<keyword evidence="7" id="KW-0175">Coiled coil</keyword>
<evidence type="ECO:0000256" key="5">
    <source>
        <dbReference type="ARBA" id="ARBA00023242"/>
    </source>
</evidence>
<dbReference type="InterPro" id="IPR011990">
    <property type="entry name" value="TPR-like_helical_dom_sf"/>
</dbReference>
<dbReference type="GO" id="GO:0006335">
    <property type="term" value="P:DNA replication-dependent chromatin assembly"/>
    <property type="evidence" value="ECO:0007669"/>
    <property type="project" value="TreeGrafter"/>
</dbReference>
<feature type="coiled-coil region" evidence="7">
    <location>
        <begin position="268"/>
        <end position="328"/>
    </location>
</feature>
<evidence type="ECO:0000313" key="11">
    <source>
        <dbReference type="Proteomes" id="UP001378592"/>
    </source>
</evidence>
<evidence type="ECO:0000256" key="6">
    <source>
        <dbReference type="PROSITE-ProRule" id="PRU00339"/>
    </source>
</evidence>
<dbReference type="InterPro" id="IPR019734">
    <property type="entry name" value="TPR_rpt"/>
</dbReference>
<dbReference type="PROSITE" id="PS50005">
    <property type="entry name" value="TPR"/>
    <property type="match status" value="2"/>
</dbReference>
<evidence type="ECO:0000256" key="2">
    <source>
        <dbReference type="ARBA" id="ARBA00008402"/>
    </source>
</evidence>
<feature type="region of interest" description="Disordered" evidence="8">
    <location>
        <begin position="86"/>
        <end position="175"/>
    </location>
</feature>
<evidence type="ECO:0000313" key="10">
    <source>
        <dbReference type="EMBL" id="KAK7868431.1"/>
    </source>
</evidence>
<keyword evidence="11" id="KW-1185">Reference proteome</keyword>
<feature type="repeat" description="TPR" evidence="6">
    <location>
        <begin position="248"/>
        <end position="281"/>
    </location>
</feature>
<organism evidence="10 11">
    <name type="scientific">Gryllus longicercus</name>
    <dbReference type="NCBI Taxonomy" id="2509291"/>
    <lineage>
        <taxon>Eukaryota</taxon>
        <taxon>Metazoa</taxon>
        <taxon>Ecdysozoa</taxon>
        <taxon>Arthropoda</taxon>
        <taxon>Hexapoda</taxon>
        <taxon>Insecta</taxon>
        <taxon>Pterygota</taxon>
        <taxon>Neoptera</taxon>
        <taxon>Polyneoptera</taxon>
        <taxon>Orthoptera</taxon>
        <taxon>Ensifera</taxon>
        <taxon>Gryllidea</taxon>
        <taxon>Grylloidea</taxon>
        <taxon>Gryllidae</taxon>
        <taxon>Gryllinae</taxon>
        <taxon>Gryllus</taxon>
    </lineage>
</organism>
<reference evidence="10 11" key="1">
    <citation type="submission" date="2024-03" db="EMBL/GenBank/DDBJ databases">
        <title>The genome assembly and annotation of the cricket Gryllus longicercus Weissman &amp; Gray.</title>
        <authorList>
            <person name="Szrajer S."/>
            <person name="Gray D."/>
            <person name="Ylla G."/>
        </authorList>
    </citation>
    <scope>NUCLEOTIDE SEQUENCE [LARGE SCALE GENOMIC DNA]</scope>
    <source>
        <strain evidence="10">DAG 2021-001</strain>
        <tissue evidence="10">Whole body minus gut</tissue>
    </source>
</reference>
<feature type="domain" description="Tetratricopeptide SHNi-TPR" evidence="9">
    <location>
        <begin position="206"/>
        <end position="242"/>
    </location>
</feature>
<dbReference type="SMART" id="SM00028">
    <property type="entry name" value="TPR"/>
    <property type="match status" value="2"/>
</dbReference>
<protein>
    <recommendedName>
        <fullName evidence="9">Tetratricopeptide SHNi-TPR domain-containing protein</fullName>
    </recommendedName>
</protein>
<dbReference type="Gene3D" id="1.25.40.10">
    <property type="entry name" value="Tetratricopeptide repeat domain"/>
    <property type="match status" value="1"/>
</dbReference>
<dbReference type="Pfam" id="PF13181">
    <property type="entry name" value="TPR_8"/>
    <property type="match status" value="1"/>
</dbReference>
<sequence length="400" mass="43408">MSGDQATKSGPGGSESESAGDALTLFTQGKRHLLVKDYPEAVSSLGQACGLLAAKYGETADECGEAYLFYGKALLELARSESGVLGDAIEGEESGEESDEEGEETEENGKDKGEDENGQDKAEEDPKDKAEEEGGKDDAGEGESTAENKDGNATEEKGKDEEGAANGEEEEEEDVSNLKLAWEMLELAKIIFQRQTKDTQMNLKLAEVFLNLGEVGLESETYEQAIQDLQSGLKIQKEHLPEDDRRIAETYYRLGMAYSLNNEFDEAVQQYSDAVALLELRVKNLEVKSASGDKPDESDAFYTIEGEIKELNELLPDLRDKILELKEMKAETIKAVSDLIREGGAGSSKSGESSAKPIETKSASNITHLVRKKQKADESTATVQKAASPEAVPAKIQKSE</sequence>
<feature type="region of interest" description="Disordered" evidence="8">
    <location>
        <begin position="1"/>
        <end position="22"/>
    </location>
</feature>
<feature type="repeat" description="TPR" evidence="6">
    <location>
        <begin position="206"/>
        <end position="239"/>
    </location>
</feature>
<comment type="subcellular location">
    <subcellularLocation>
        <location evidence="1">Nucleus</location>
    </subcellularLocation>
</comment>
<evidence type="ECO:0000256" key="3">
    <source>
        <dbReference type="ARBA" id="ARBA00022737"/>
    </source>
</evidence>
<feature type="region of interest" description="Disordered" evidence="8">
    <location>
        <begin position="342"/>
        <end position="400"/>
    </location>
</feature>
<evidence type="ECO:0000256" key="7">
    <source>
        <dbReference type="SAM" id="Coils"/>
    </source>
</evidence>
<proteinExistence type="inferred from homology"/>
<gene>
    <name evidence="10" type="ORF">R5R35_005054</name>
</gene>
<dbReference type="PROSITE" id="PS50293">
    <property type="entry name" value="TPR_REGION"/>
    <property type="match status" value="1"/>
</dbReference>
<evidence type="ECO:0000256" key="1">
    <source>
        <dbReference type="ARBA" id="ARBA00004123"/>
    </source>
</evidence>